<feature type="compositionally biased region" description="Low complexity" evidence="1">
    <location>
        <begin position="218"/>
        <end position="243"/>
    </location>
</feature>
<feature type="compositionally biased region" description="Low complexity" evidence="1">
    <location>
        <begin position="111"/>
        <end position="125"/>
    </location>
</feature>
<feature type="compositionally biased region" description="Polar residues" evidence="1">
    <location>
        <begin position="126"/>
        <end position="136"/>
    </location>
</feature>
<feature type="region of interest" description="Disordered" evidence="1">
    <location>
        <begin position="519"/>
        <end position="578"/>
    </location>
</feature>
<feature type="region of interest" description="Disordered" evidence="1">
    <location>
        <begin position="206"/>
        <end position="243"/>
    </location>
</feature>
<feature type="compositionally biased region" description="Polar residues" evidence="1">
    <location>
        <begin position="292"/>
        <end position="308"/>
    </location>
</feature>
<feature type="compositionally biased region" description="Low complexity" evidence="1">
    <location>
        <begin position="65"/>
        <end position="104"/>
    </location>
</feature>
<proteinExistence type="predicted"/>
<feature type="compositionally biased region" description="Basic and acidic residues" evidence="1">
    <location>
        <begin position="347"/>
        <end position="360"/>
    </location>
</feature>
<sequence>MNTARPSSRNQQSANGTGITSTAAPPRRAKVASAAQMDISLAYPSKPLSVVGSSTTNPPVRPTIASSASFSNNNSSSNNSNNNNSNNYGYPAANSNNNASGGYNTPPRIGTVRVRSSNSVVTTASFRNTGSPSSTVGAGPGRRDTGSVTSDDGTVSEDSDRAADDGQLFSGGHSISGSSNVGVSVPFGTMGRQTSATGSIYSTAGPKIATGGRQRTASSTVGVSNNGNSSTVGSTTTTTTTARPMRMAAGASMSSSQSYLGVSSAPGSNAGSVVGASSVHLTSSASSHLGVGNNNSSTSRMGPTVSTRNGDDTGSVISMSSAISTSTNIQQQPVTIRSAKSVSANRQAEETRRAEEAAKRTRRKVEDLEISNASLLQINKTLEATIRKQAAEMAELKLRASSAHYGDLGYSAADLALAQSVEAIELTETERQDDLMFKRMCLTIEQMIYEAKHALDQSTKPTGVKVLSLYDMYEKEVTEDAEEGEDDDTEEGNRSFMENKEQDEAGISIEVLQLEDDEGDDDAANPLVKGQQRPNQDLSHGPVGDETDQDRGKNSLSLSPPNMISSANVTDRPLTMVT</sequence>
<feature type="region of interest" description="Disordered" evidence="1">
    <location>
        <begin position="1"/>
        <end position="180"/>
    </location>
</feature>
<feature type="compositionally biased region" description="Polar residues" evidence="1">
    <location>
        <begin position="330"/>
        <end position="346"/>
    </location>
</feature>
<feature type="compositionally biased region" description="Low complexity" evidence="1">
    <location>
        <begin position="170"/>
        <end position="180"/>
    </location>
</feature>
<feature type="compositionally biased region" description="Low complexity" evidence="1">
    <location>
        <begin position="313"/>
        <end position="329"/>
    </location>
</feature>
<accession>A0A9P8CWN4</accession>
<name>A0A9P8CWN4_MORAP</name>
<comment type="caution">
    <text evidence="2">The sequence shown here is derived from an EMBL/GenBank/DDBJ whole genome shotgun (WGS) entry which is preliminary data.</text>
</comment>
<feature type="compositionally biased region" description="Polar residues" evidence="1">
    <location>
        <begin position="554"/>
        <end position="569"/>
    </location>
</feature>
<feature type="compositionally biased region" description="Polar residues" evidence="1">
    <location>
        <begin position="1"/>
        <end position="23"/>
    </location>
</feature>
<organism evidence="2 3">
    <name type="scientific">Mortierella alpina</name>
    <name type="common">Oleaginous fungus</name>
    <name type="synonym">Mortierella renispora</name>
    <dbReference type="NCBI Taxonomy" id="64518"/>
    <lineage>
        <taxon>Eukaryota</taxon>
        <taxon>Fungi</taxon>
        <taxon>Fungi incertae sedis</taxon>
        <taxon>Mucoromycota</taxon>
        <taxon>Mortierellomycotina</taxon>
        <taxon>Mortierellomycetes</taxon>
        <taxon>Mortierellales</taxon>
        <taxon>Mortierellaceae</taxon>
        <taxon>Mortierella</taxon>
    </lineage>
</organism>
<feature type="compositionally biased region" description="Acidic residues" evidence="1">
    <location>
        <begin position="479"/>
        <end position="490"/>
    </location>
</feature>
<gene>
    <name evidence="2" type="ORF">KVV02_003923</name>
</gene>
<feature type="compositionally biased region" description="Basic and acidic residues" evidence="1">
    <location>
        <begin position="491"/>
        <end position="503"/>
    </location>
</feature>
<protein>
    <submittedName>
        <fullName evidence="2">Uncharacterized protein</fullName>
    </submittedName>
</protein>
<dbReference type="Proteomes" id="UP000717515">
    <property type="component" value="Unassembled WGS sequence"/>
</dbReference>
<feature type="region of interest" description="Disordered" evidence="1">
    <location>
        <begin position="477"/>
        <end position="505"/>
    </location>
</feature>
<dbReference type="AlphaFoldDB" id="A0A9P8CWN4"/>
<dbReference type="EMBL" id="JAIFTL010000218">
    <property type="protein sequence ID" value="KAG9321249.1"/>
    <property type="molecule type" value="Genomic_DNA"/>
</dbReference>
<reference evidence="2" key="1">
    <citation type="submission" date="2021-07" db="EMBL/GenBank/DDBJ databases">
        <title>Draft genome of Mortierella alpina, strain LL118, isolated from an aspen leaf litter sample.</title>
        <authorList>
            <person name="Yang S."/>
            <person name="Vinatzer B.A."/>
        </authorList>
    </citation>
    <scope>NUCLEOTIDE SEQUENCE</scope>
    <source>
        <strain evidence="2">LL118</strain>
    </source>
</reference>
<evidence type="ECO:0000256" key="1">
    <source>
        <dbReference type="SAM" id="MobiDB-lite"/>
    </source>
</evidence>
<evidence type="ECO:0000313" key="3">
    <source>
        <dbReference type="Proteomes" id="UP000717515"/>
    </source>
</evidence>
<evidence type="ECO:0000313" key="2">
    <source>
        <dbReference type="EMBL" id="KAG9321249.1"/>
    </source>
</evidence>
<feature type="region of interest" description="Disordered" evidence="1">
    <location>
        <begin position="284"/>
        <end position="360"/>
    </location>
</feature>